<dbReference type="RefSeq" id="WP_206853827.1">
    <property type="nucleotide sequence ID" value="NZ_CP147250.1"/>
</dbReference>
<dbReference type="PANTHER" id="PTHR30524:SF0">
    <property type="entry name" value="ALTRONATE OXIDOREDUCTASE-RELATED"/>
    <property type="match status" value="1"/>
</dbReference>
<dbReference type="Proteomes" id="UP000664360">
    <property type="component" value="Chromosome"/>
</dbReference>
<dbReference type="InterPro" id="IPR013118">
    <property type="entry name" value="Mannitol_DH_C"/>
</dbReference>
<comment type="catalytic activity">
    <reaction evidence="3">
        <text>D-mannitol 1-phosphate + NAD(+) = beta-D-fructose 6-phosphate + NADH + H(+)</text>
        <dbReference type="Rhea" id="RHEA:19661"/>
        <dbReference type="ChEBI" id="CHEBI:15378"/>
        <dbReference type="ChEBI" id="CHEBI:57540"/>
        <dbReference type="ChEBI" id="CHEBI:57634"/>
        <dbReference type="ChEBI" id="CHEBI:57945"/>
        <dbReference type="ChEBI" id="CHEBI:61381"/>
        <dbReference type="EC" id="1.1.1.17"/>
    </reaction>
</comment>
<accession>A0ABZ2SZ90</accession>
<dbReference type="SUPFAM" id="SSF51735">
    <property type="entry name" value="NAD(P)-binding Rossmann-fold domains"/>
    <property type="match status" value="1"/>
</dbReference>
<dbReference type="InterPro" id="IPR013131">
    <property type="entry name" value="Mannitol_DH_N"/>
</dbReference>
<evidence type="ECO:0000256" key="3">
    <source>
        <dbReference type="ARBA" id="ARBA00048615"/>
    </source>
</evidence>
<dbReference type="Pfam" id="PF01232">
    <property type="entry name" value="Mannitol_dh"/>
    <property type="match status" value="1"/>
</dbReference>
<gene>
    <name evidence="6" type="ORF">DOK79_000826</name>
</gene>
<dbReference type="Gene3D" id="1.10.1040.10">
    <property type="entry name" value="N-(1-d-carboxylethyl)-l-norvaline Dehydrogenase, domain 2"/>
    <property type="match status" value="1"/>
</dbReference>
<dbReference type="InterPro" id="IPR000669">
    <property type="entry name" value="Mannitol_DH"/>
</dbReference>
<evidence type="ECO:0000313" key="7">
    <source>
        <dbReference type="Proteomes" id="UP000664360"/>
    </source>
</evidence>
<evidence type="ECO:0000256" key="2">
    <source>
        <dbReference type="ARBA" id="ARBA00023027"/>
    </source>
</evidence>
<evidence type="ECO:0000256" key="1">
    <source>
        <dbReference type="ARBA" id="ARBA00023002"/>
    </source>
</evidence>
<feature type="domain" description="Mannitol dehydrogenase N-terminal" evidence="4">
    <location>
        <begin position="18"/>
        <end position="257"/>
    </location>
</feature>
<proteinExistence type="predicted"/>
<organism evidence="6 7">
    <name type="scientific">Candidatus Enterococcus mangumiae</name>
    <dbReference type="NCBI Taxonomy" id="2230878"/>
    <lineage>
        <taxon>Bacteria</taxon>
        <taxon>Bacillati</taxon>
        <taxon>Bacillota</taxon>
        <taxon>Bacilli</taxon>
        <taxon>Lactobacillales</taxon>
        <taxon>Enterococcaceae</taxon>
        <taxon>Enterococcus</taxon>
    </lineage>
</organism>
<keyword evidence="2" id="KW-0520">NAD</keyword>
<evidence type="ECO:0000313" key="6">
    <source>
        <dbReference type="EMBL" id="WYJ79314.1"/>
    </source>
</evidence>
<reference evidence="6 7" key="1">
    <citation type="submission" date="2024-03" db="EMBL/GenBank/DDBJ databases">
        <title>The Genome Sequence of Enterococcus sp. DIV1094.</title>
        <authorList>
            <consortium name="The Broad Institute Genomics Platform"/>
            <consortium name="The Broad Institute Microbial Omics Core"/>
            <consortium name="The Broad Institute Genomic Center for Infectious Diseases"/>
            <person name="Earl A."/>
            <person name="Manson A."/>
            <person name="Gilmore M."/>
            <person name="Schwartman J."/>
            <person name="Shea T."/>
            <person name="Abouelleil A."/>
            <person name="Cao P."/>
            <person name="Chapman S."/>
            <person name="Cusick C."/>
            <person name="Young S."/>
            <person name="Neafsey D."/>
            <person name="Nusbaum C."/>
            <person name="Birren B."/>
        </authorList>
    </citation>
    <scope>NUCLEOTIDE SEQUENCE [LARGE SCALE GENOMIC DNA]</scope>
    <source>
        <strain evidence="6 7">DIV1094</strain>
    </source>
</reference>
<name>A0ABZ2SZ90_9ENTE</name>
<dbReference type="Pfam" id="PF08125">
    <property type="entry name" value="Mannitol_dh_C"/>
    <property type="match status" value="1"/>
</dbReference>
<sequence length="470" mass="53573">MERLTKKQFPKNQAAITCLQFGEGNFMRGFVDWQLQQLNNQGLYQGNVAIVQPLAHGLSEKLAEQDQLYTVLLQGLVDGQVIDTTEPITVIERTINPYEQWQEFLALAEIDELAFVFSNTTEAGITYHDADAHIDTPPTSFPAKLTAFLYHRFKMNKKGLTIIPCELIDRNAELLKKFVLQYAQSWELETGFVDWLHQENHFYCSLVDRIVPGFPKDDINELHQRLGYDDQLLVKAEPFMLWVIEAPEELNERLPLKKAGLNVVLTDDLTPYRERKVHLLNGPHTAMVPLGLLAGVTTVEEVMKDPLLSSSIDTLVTHELIPMLQLPEEELLAYARQINERFLNPFANHQLQSIALNSVAKFQTRLLPILKKYIEKKEDLPPYLTVSLAALMLLYRSDHTNIQVNDEPEVLSRFTEAWADPQTAVLHLLKNPSLWGEDLSVLPNLTEAVSSYVTQIDQKGIRNVLQELKG</sequence>
<keyword evidence="7" id="KW-1185">Reference proteome</keyword>
<dbReference type="PANTHER" id="PTHR30524">
    <property type="entry name" value="MANNITOL-1-PHOSPHATE 5-DEHYDROGENASE"/>
    <property type="match status" value="1"/>
</dbReference>
<dbReference type="Gene3D" id="3.40.50.720">
    <property type="entry name" value="NAD(P)-binding Rossmann-like Domain"/>
    <property type="match status" value="1"/>
</dbReference>
<dbReference type="InterPro" id="IPR008927">
    <property type="entry name" value="6-PGluconate_DH-like_C_sf"/>
</dbReference>
<dbReference type="PRINTS" id="PR00084">
    <property type="entry name" value="MTLDHDRGNASE"/>
</dbReference>
<dbReference type="NCBIfam" id="NF002969">
    <property type="entry name" value="PRK03643.1"/>
    <property type="match status" value="1"/>
</dbReference>
<dbReference type="InterPro" id="IPR036291">
    <property type="entry name" value="NAD(P)-bd_dom_sf"/>
</dbReference>
<dbReference type="InterPro" id="IPR013328">
    <property type="entry name" value="6PGD_dom2"/>
</dbReference>
<dbReference type="EMBL" id="CP147250">
    <property type="protein sequence ID" value="WYJ79314.1"/>
    <property type="molecule type" value="Genomic_DNA"/>
</dbReference>
<feature type="domain" description="Mannitol dehydrogenase C-terminal" evidence="5">
    <location>
        <begin position="268"/>
        <end position="456"/>
    </location>
</feature>
<evidence type="ECO:0000259" key="4">
    <source>
        <dbReference type="Pfam" id="PF01232"/>
    </source>
</evidence>
<keyword evidence="1" id="KW-0560">Oxidoreductase</keyword>
<evidence type="ECO:0000259" key="5">
    <source>
        <dbReference type="Pfam" id="PF08125"/>
    </source>
</evidence>
<protein>
    <submittedName>
        <fullName evidence="6">Tagaturonate reductase</fullName>
    </submittedName>
</protein>
<dbReference type="SUPFAM" id="SSF48179">
    <property type="entry name" value="6-phosphogluconate dehydrogenase C-terminal domain-like"/>
    <property type="match status" value="1"/>
</dbReference>